<dbReference type="InterPro" id="IPR029063">
    <property type="entry name" value="SAM-dependent_MTases_sf"/>
</dbReference>
<reference evidence="1 2" key="1">
    <citation type="submission" date="2023-07" db="EMBL/GenBank/DDBJ databases">
        <title>Comparative genomics of wheat-associated soil bacteria to identify genetic determinants of phenazine resistance.</title>
        <authorList>
            <person name="Mouncey N."/>
        </authorList>
    </citation>
    <scope>NUCLEOTIDE SEQUENCE [LARGE SCALE GENOMIC DNA]</scope>
    <source>
        <strain evidence="1 2">B2I6</strain>
    </source>
</reference>
<name>A0ABU0NWF4_STRRH</name>
<dbReference type="EC" id="2.1.1.37" evidence="1"/>
<sequence>MTELSAFGEGPIAPATRTGREVPRLRLLDAFCCQGGAAVGWHRAGFDVTGVDIAPQPRYPFTFIQGDAVEFIRAHGHEYDVIAGSPPCQHYTLCQRIQGREHPRLIAPTRAAMQSTGRPWIIENVPEAAPELCDPVTLCGASFGLHTYRHRLFEASFPVPVPPHPEHRHPTVKMGRPLNRGDWYHAVGHFSNVPYVRDDLGVPWMSRDGISECIPPAYTEWIGRGFLAALSLEGRAAA</sequence>
<dbReference type="SUPFAM" id="SSF53335">
    <property type="entry name" value="S-adenosyl-L-methionine-dependent methyltransferases"/>
    <property type="match status" value="1"/>
</dbReference>
<dbReference type="EMBL" id="JAUSWV010000002">
    <property type="protein sequence ID" value="MDQ0583449.1"/>
    <property type="molecule type" value="Genomic_DNA"/>
</dbReference>
<proteinExistence type="predicted"/>
<dbReference type="GO" id="GO:0003886">
    <property type="term" value="F:DNA (cytosine-5-)-methyltransferase activity"/>
    <property type="evidence" value="ECO:0007669"/>
    <property type="project" value="UniProtKB-EC"/>
</dbReference>
<accession>A0ABU0NWF4</accession>
<comment type="caution">
    <text evidence="1">The sequence shown here is derived from an EMBL/GenBank/DDBJ whole genome shotgun (WGS) entry which is preliminary data.</text>
</comment>
<protein>
    <submittedName>
        <fullName evidence="1">DNA (Cytosine-5)-methyltransferase 1</fullName>
        <ecNumber evidence="1">2.1.1.37</ecNumber>
    </submittedName>
</protein>
<keyword evidence="1" id="KW-0808">Transferase</keyword>
<evidence type="ECO:0000313" key="1">
    <source>
        <dbReference type="EMBL" id="MDQ0583449.1"/>
    </source>
</evidence>
<dbReference type="GO" id="GO:0032259">
    <property type="term" value="P:methylation"/>
    <property type="evidence" value="ECO:0007669"/>
    <property type="project" value="UniProtKB-KW"/>
</dbReference>
<organism evidence="1 2">
    <name type="scientific">Streptomyces rishiriensis</name>
    <dbReference type="NCBI Taxonomy" id="68264"/>
    <lineage>
        <taxon>Bacteria</taxon>
        <taxon>Bacillati</taxon>
        <taxon>Actinomycetota</taxon>
        <taxon>Actinomycetes</taxon>
        <taxon>Kitasatosporales</taxon>
        <taxon>Streptomycetaceae</taxon>
        <taxon>Streptomyces</taxon>
    </lineage>
</organism>
<keyword evidence="1" id="KW-0489">Methyltransferase</keyword>
<gene>
    <name evidence="1" type="ORF">QF030_005627</name>
</gene>
<keyword evidence="2" id="KW-1185">Reference proteome</keyword>
<dbReference type="RefSeq" id="WP_307165396.1">
    <property type="nucleotide sequence ID" value="NZ_JAUSWV010000002.1"/>
</dbReference>
<evidence type="ECO:0000313" key="2">
    <source>
        <dbReference type="Proteomes" id="UP001230654"/>
    </source>
</evidence>
<dbReference type="Proteomes" id="UP001230654">
    <property type="component" value="Unassembled WGS sequence"/>
</dbReference>
<dbReference type="Gene3D" id="3.40.50.150">
    <property type="entry name" value="Vaccinia Virus protein VP39"/>
    <property type="match status" value="1"/>
</dbReference>